<proteinExistence type="predicted"/>
<keyword evidence="1" id="KW-0732">Signal</keyword>
<name>A0ABT1FVI2_9BACT</name>
<sequence length="174" mass="18778">MKHFITSFLAFALLMIALLSATNQEKRPIRAVTGGYMIEYSTPSFVKENVEGMKVDVALVDFTPLSSAKTDLDTIAILGKIYQKPSMFSIVTGTLSYVSSNAVLLRTKAKFQIDIANPKYGLIIVENDGKDNSGATSPSIVLYRRTGGGGCKKCGCACLTTRNGCQYCGIKSPK</sequence>
<evidence type="ECO:0008006" key="4">
    <source>
        <dbReference type="Google" id="ProtNLM"/>
    </source>
</evidence>
<dbReference type="Proteomes" id="UP001204772">
    <property type="component" value="Unassembled WGS sequence"/>
</dbReference>
<reference evidence="2 3" key="1">
    <citation type="submission" date="2022-06" db="EMBL/GenBank/DDBJ databases">
        <title>Runella sp. S5 genome sequencing.</title>
        <authorList>
            <person name="Park S."/>
        </authorList>
    </citation>
    <scope>NUCLEOTIDE SEQUENCE [LARGE SCALE GENOMIC DNA]</scope>
    <source>
        <strain evidence="2 3">S5</strain>
    </source>
</reference>
<feature type="signal peptide" evidence="1">
    <location>
        <begin position="1"/>
        <end position="21"/>
    </location>
</feature>
<evidence type="ECO:0000313" key="3">
    <source>
        <dbReference type="Proteomes" id="UP001204772"/>
    </source>
</evidence>
<dbReference type="RefSeq" id="WP_253530086.1">
    <property type="nucleotide sequence ID" value="NZ_JAMZEL010000008.1"/>
</dbReference>
<comment type="caution">
    <text evidence="2">The sequence shown here is derived from an EMBL/GenBank/DDBJ whole genome shotgun (WGS) entry which is preliminary data.</text>
</comment>
<dbReference type="EMBL" id="JAMZEL010000008">
    <property type="protein sequence ID" value="MCP1384497.1"/>
    <property type="molecule type" value="Genomic_DNA"/>
</dbReference>
<accession>A0ABT1FVI2</accession>
<evidence type="ECO:0000256" key="1">
    <source>
        <dbReference type="SAM" id="SignalP"/>
    </source>
</evidence>
<protein>
    <recommendedName>
        <fullName evidence="4">Cohesin domain-containing protein</fullName>
    </recommendedName>
</protein>
<keyword evidence="3" id="KW-1185">Reference proteome</keyword>
<gene>
    <name evidence="2" type="ORF">NCI00_18810</name>
</gene>
<organism evidence="2 3">
    <name type="scientific">Runella salmonicolor</name>
    <dbReference type="NCBI Taxonomy" id="2950278"/>
    <lineage>
        <taxon>Bacteria</taxon>
        <taxon>Pseudomonadati</taxon>
        <taxon>Bacteroidota</taxon>
        <taxon>Cytophagia</taxon>
        <taxon>Cytophagales</taxon>
        <taxon>Spirosomataceae</taxon>
        <taxon>Runella</taxon>
    </lineage>
</organism>
<evidence type="ECO:0000313" key="2">
    <source>
        <dbReference type="EMBL" id="MCP1384497.1"/>
    </source>
</evidence>
<feature type="chain" id="PRO_5045759492" description="Cohesin domain-containing protein" evidence="1">
    <location>
        <begin position="22"/>
        <end position="174"/>
    </location>
</feature>